<comment type="caution">
    <text evidence="1">The sequence shown here is derived from an EMBL/GenBank/DDBJ whole genome shotgun (WGS) entry which is preliminary data.</text>
</comment>
<evidence type="ECO:0000313" key="2">
    <source>
        <dbReference type="Proteomes" id="UP001176961"/>
    </source>
</evidence>
<dbReference type="GO" id="GO:0016020">
    <property type="term" value="C:membrane"/>
    <property type="evidence" value="ECO:0007669"/>
    <property type="project" value="InterPro"/>
</dbReference>
<proteinExistence type="predicted"/>
<reference evidence="1" key="1">
    <citation type="submission" date="2023-07" db="EMBL/GenBank/DDBJ databases">
        <authorList>
            <consortium name="CYATHOMIX"/>
        </authorList>
    </citation>
    <scope>NUCLEOTIDE SEQUENCE</scope>
    <source>
        <strain evidence="1">N/A</strain>
    </source>
</reference>
<dbReference type="GO" id="GO:0050650">
    <property type="term" value="P:chondroitin sulfate proteoglycan biosynthetic process"/>
    <property type="evidence" value="ECO:0007669"/>
    <property type="project" value="InterPro"/>
</dbReference>
<keyword evidence="2" id="KW-1185">Reference proteome</keyword>
<gene>
    <name evidence="1" type="ORF">CYNAS_LOCUS16432</name>
</gene>
<dbReference type="GO" id="GO:0047756">
    <property type="term" value="F:chondroitin 4-sulfotransferase activity"/>
    <property type="evidence" value="ECO:0007669"/>
    <property type="project" value="InterPro"/>
</dbReference>
<organism evidence="1 2">
    <name type="scientific">Cylicocyclus nassatus</name>
    <name type="common">Nematode worm</name>
    <dbReference type="NCBI Taxonomy" id="53992"/>
    <lineage>
        <taxon>Eukaryota</taxon>
        <taxon>Metazoa</taxon>
        <taxon>Ecdysozoa</taxon>
        <taxon>Nematoda</taxon>
        <taxon>Chromadorea</taxon>
        <taxon>Rhabditida</taxon>
        <taxon>Rhabditina</taxon>
        <taxon>Rhabditomorpha</taxon>
        <taxon>Strongyloidea</taxon>
        <taxon>Strongylidae</taxon>
        <taxon>Cylicocyclus</taxon>
    </lineage>
</organism>
<sequence>MFCRVTCSNENKLYSILLVAFLLLATAFAYRIFTYYQEPIVNFDFEPLSEEKIARAAQSYRAQERTIQAGMQGLNNINIAKALNSDVLPQRKFAGLSAAEMCETGKAQCVAPFAKIRPLIVTAPNHQLMSCIIQKSMSTVVSAIFCFLIREKEFVDAGRSILREYSDIRLCEGRNEFKDVDSMKSGLRLHEEDMNQWRFTVVTREPVDRFLSGFIDRCIRSGDTCFGCLTNMTCFLEQEYKRATDYAYADKQSLLKPWLTNEDIHCFPQNWRCDMEKHYNKYEFIRYSTDPSGTLTEDLSRILKSQGVEQASINYIANSLRSGRTAHTTVSSVARTYLEQRIRNSPYLMELIVRLFYSDFVLFKYDLPNLDQIETQIPTTVST</sequence>
<dbReference type="GO" id="GO:1902884">
    <property type="term" value="P:positive regulation of response to oxidative stress"/>
    <property type="evidence" value="ECO:0007669"/>
    <property type="project" value="InterPro"/>
</dbReference>
<dbReference type="InterPro" id="IPR007669">
    <property type="entry name" value="Chst-1-like"/>
</dbReference>
<dbReference type="Proteomes" id="UP001176961">
    <property type="component" value="Unassembled WGS sequence"/>
</dbReference>
<dbReference type="Pfam" id="PF03567">
    <property type="entry name" value="Sulfotransfer_2"/>
    <property type="match status" value="1"/>
</dbReference>
<evidence type="ECO:0000313" key="1">
    <source>
        <dbReference type="EMBL" id="CAJ0604449.1"/>
    </source>
</evidence>
<protein>
    <submittedName>
        <fullName evidence="1">Uncharacterized protein</fullName>
    </submittedName>
</protein>
<dbReference type="InterPro" id="IPR005331">
    <property type="entry name" value="Sulfotransferase"/>
</dbReference>
<name>A0AA36H5K1_CYLNA</name>
<dbReference type="PANTHER" id="PTHR22900:SF5">
    <property type="entry name" value="PROTEIN CBG14245"/>
    <property type="match status" value="1"/>
</dbReference>
<dbReference type="EMBL" id="CATQJL010000305">
    <property type="protein sequence ID" value="CAJ0604449.1"/>
    <property type="molecule type" value="Genomic_DNA"/>
</dbReference>
<accession>A0AA36H5K1</accession>
<dbReference type="AlphaFoldDB" id="A0AA36H5K1"/>
<dbReference type="PANTHER" id="PTHR22900">
    <property type="entry name" value="PROTEIN CBG14245-RELATED"/>
    <property type="match status" value="1"/>
</dbReference>